<evidence type="ECO:0000256" key="1">
    <source>
        <dbReference type="SAM" id="SignalP"/>
    </source>
</evidence>
<accession>M9LWF8</accession>
<feature type="signal peptide" evidence="1">
    <location>
        <begin position="1"/>
        <end position="20"/>
    </location>
</feature>
<reference evidence="3" key="1">
    <citation type="journal article" date="2013" name="Genome Announc.">
        <title>Genome sequence of the basidiomycetous yeast Pseudozyma antarctica T-34, a producer of the glycolipid biosurfactants mannosylerythritol lipids.</title>
        <authorList>
            <person name="Morita T."/>
            <person name="Koike H."/>
            <person name="Koyama Y."/>
            <person name="Hagiwara H."/>
            <person name="Ito E."/>
            <person name="Fukuoka T."/>
            <person name="Imura T."/>
            <person name="Machida M."/>
            <person name="Kitamoto D."/>
        </authorList>
    </citation>
    <scope>NUCLEOTIDE SEQUENCE [LARGE SCALE GENOMIC DNA]</scope>
    <source>
        <strain evidence="3">T-34</strain>
    </source>
</reference>
<sequence length="136" mass="14458">MKLLTSVMLVATVFAGLASAGNGWQAQSPPNFTVQALCSNTDTMRVCFTTNIDNLTPGSGSQFSGFIADDKKSFVLVANQDASSSLVIGNYKINVNWGASGNNDKNCAAVDVEDQNGNEITNYLTCSSAKWYDLKA</sequence>
<feature type="chain" id="PRO_5004100325" evidence="1">
    <location>
        <begin position="21"/>
        <end position="136"/>
    </location>
</feature>
<dbReference type="OrthoDB" id="10309877at2759"/>
<evidence type="ECO:0000313" key="2">
    <source>
        <dbReference type="EMBL" id="GAC74629.1"/>
    </source>
</evidence>
<gene>
    <name evidence="2" type="ORF">PANT_12c00064</name>
</gene>
<dbReference type="AlphaFoldDB" id="M9LWF8"/>
<name>M9LWF8_PSEA3</name>
<evidence type="ECO:0000313" key="3">
    <source>
        <dbReference type="Proteomes" id="UP000011976"/>
    </source>
</evidence>
<keyword evidence="1" id="KW-0732">Signal</keyword>
<dbReference type="Proteomes" id="UP000011976">
    <property type="component" value="Unassembled WGS sequence"/>
</dbReference>
<proteinExistence type="predicted"/>
<dbReference type="EMBL" id="DF196778">
    <property type="protein sequence ID" value="GAC74629.1"/>
    <property type="molecule type" value="Genomic_DNA"/>
</dbReference>
<organism evidence="2 3">
    <name type="scientific">Pseudozyma antarctica (strain T-34)</name>
    <name type="common">Yeast</name>
    <name type="synonym">Candida antarctica</name>
    <dbReference type="NCBI Taxonomy" id="1151754"/>
    <lineage>
        <taxon>Eukaryota</taxon>
        <taxon>Fungi</taxon>
        <taxon>Dikarya</taxon>
        <taxon>Basidiomycota</taxon>
        <taxon>Ustilaginomycotina</taxon>
        <taxon>Ustilaginomycetes</taxon>
        <taxon>Ustilaginales</taxon>
        <taxon>Ustilaginaceae</taxon>
        <taxon>Moesziomyces</taxon>
    </lineage>
</organism>
<protein>
    <submittedName>
        <fullName evidence="2">Uncharacterized protein</fullName>
    </submittedName>
</protein>